<sequence>MSDLSLLHSGYHHATLREWQVGKTISKSCLIYPIFVSDQDDLQEPIASLPGQFRWGINKLEGFFKPLVAKGLKSIMIFGVPKNITKDGRGSAADDPNGPVIRAIKLFREKFPEVVVTCDVCLCAYTSSGHCGLLHDDGSLNSPASSDRLAEVSLQYAQAGCHVLVPSDMMDGRVKAIKAKLLENKIAHKCSVMSMSSKYASSFYGPFRDACQTSSEFGNRKAYQLPPGSRGLAIKSTLRDHREGADFLLVKPMLPYLDMIRETSLLVPETPIATYQVSGEYAMLWHAAQAGVFTLKDGVMESLMGALRAGKFSFLIEFLPFRCYHPHYILHT</sequence>
<keyword evidence="1" id="KW-0456">Lyase</keyword>
<evidence type="ECO:0000313" key="2">
    <source>
        <dbReference type="Proteomes" id="UP001165960"/>
    </source>
</evidence>
<keyword evidence="2" id="KW-1185">Reference proteome</keyword>
<name>A0ACC2RM58_9FUNG</name>
<dbReference type="EC" id="4.2.1.24" evidence="1"/>
<evidence type="ECO:0000313" key="1">
    <source>
        <dbReference type="EMBL" id="KAJ9051172.1"/>
    </source>
</evidence>
<protein>
    <submittedName>
        <fullName evidence="1">Aminolevulinate dehydratase, variant 3</fullName>
        <ecNumber evidence="1">4.2.1.24</ecNumber>
    </submittedName>
</protein>
<reference evidence="1" key="1">
    <citation type="submission" date="2022-04" db="EMBL/GenBank/DDBJ databases">
        <title>Genome of the entomopathogenic fungus Entomophthora muscae.</title>
        <authorList>
            <person name="Elya C."/>
            <person name="Lovett B.R."/>
            <person name="Lee E."/>
            <person name="Macias A.M."/>
            <person name="Hajek A.E."/>
            <person name="De Bivort B.L."/>
            <person name="Kasson M.T."/>
            <person name="De Fine Licht H.H."/>
            <person name="Stajich J.E."/>
        </authorList>
    </citation>
    <scope>NUCLEOTIDE SEQUENCE</scope>
    <source>
        <strain evidence="1">Berkeley</strain>
    </source>
</reference>
<proteinExistence type="predicted"/>
<dbReference type="Proteomes" id="UP001165960">
    <property type="component" value="Unassembled WGS sequence"/>
</dbReference>
<gene>
    <name evidence="1" type="primary">HEM2_2</name>
    <name evidence="1" type="ORF">DSO57_1007015</name>
</gene>
<dbReference type="EMBL" id="QTSX02007120">
    <property type="protein sequence ID" value="KAJ9051172.1"/>
    <property type="molecule type" value="Genomic_DNA"/>
</dbReference>
<comment type="caution">
    <text evidence="1">The sequence shown here is derived from an EMBL/GenBank/DDBJ whole genome shotgun (WGS) entry which is preliminary data.</text>
</comment>
<organism evidence="1 2">
    <name type="scientific">Entomophthora muscae</name>
    <dbReference type="NCBI Taxonomy" id="34485"/>
    <lineage>
        <taxon>Eukaryota</taxon>
        <taxon>Fungi</taxon>
        <taxon>Fungi incertae sedis</taxon>
        <taxon>Zoopagomycota</taxon>
        <taxon>Entomophthoromycotina</taxon>
        <taxon>Entomophthoromycetes</taxon>
        <taxon>Entomophthorales</taxon>
        <taxon>Entomophthoraceae</taxon>
        <taxon>Entomophthora</taxon>
    </lineage>
</organism>
<accession>A0ACC2RM58</accession>